<organism evidence="1 2">
    <name type="scientific">Brevibacillus gelatini</name>
    <dbReference type="NCBI Taxonomy" id="1655277"/>
    <lineage>
        <taxon>Bacteria</taxon>
        <taxon>Bacillati</taxon>
        <taxon>Bacillota</taxon>
        <taxon>Bacilli</taxon>
        <taxon>Bacillales</taxon>
        <taxon>Paenibacillaceae</taxon>
        <taxon>Brevibacillus</taxon>
    </lineage>
</organism>
<dbReference type="OrthoDB" id="2610730at2"/>
<evidence type="ECO:0000313" key="1">
    <source>
        <dbReference type="EMBL" id="RNB59538.1"/>
    </source>
</evidence>
<reference evidence="1 2" key="1">
    <citation type="submission" date="2018-10" db="EMBL/GenBank/DDBJ databases">
        <title>Phylogenomics of Brevibacillus.</title>
        <authorList>
            <person name="Dunlap C."/>
        </authorList>
    </citation>
    <scope>NUCLEOTIDE SEQUENCE [LARGE SCALE GENOMIC DNA]</scope>
    <source>
        <strain evidence="1 2">DSM 100115</strain>
    </source>
</reference>
<protein>
    <submittedName>
        <fullName evidence="1">Uncharacterized protein</fullName>
    </submittedName>
</protein>
<proteinExistence type="predicted"/>
<dbReference type="RefSeq" id="WP_122903705.1">
    <property type="nucleotide sequence ID" value="NZ_RHHS01000013.1"/>
</dbReference>
<keyword evidence="2" id="KW-1185">Reference proteome</keyword>
<dbReference type="AlphaFoldDB" id="A0A3M8B7Y8"/>
<name>A0A3M8B7Y8_9BACL</name>
<dbReference type="EMBL" id="RHHS01000013">
    <property type="protein sequence ID" value="RNB59538.1"/>
    <property type="molecule type" value="Genomic_DNA"/>
</dbReference>
<dbReference type="Proteomes" id="UP000268829">
    <property type="component" value="Unassembled WGS sequence"/>
</dbReference>
<accession>A0A3M8B7Y8</accession>
<comment type="caution">
    <text evidence="1">The sequence shown here is derived from an EMBL/GenBank/DDBJ whole genome shotgun (WGS) entry which is preliminary data.</text>
</comment>
<gene>
    <name evidence="1" type="ORF">EDM57_05190</name>
</gene>
<evidence type="ECO:0000313" key="2">
    <source>
        <dbReference type="Proteomes" id="UP000268829"/>
    </source>
</evidence>
<sequence length="157" mass="18325">MSRLRDLSKDKITIMERIISSQNLCKALKYPNNNFLEQPELSDPSELIYKNIFPYRKVPSQKDTIGSFIALSFGRYKPVHNVFKSGLIYVYAFTNMDLIQTDYGVLRTDFIISEIDTIMNSSKGIGMGKVEFIDMDEVYLNEQYLGYYIAYKLYEFN</sequence>